<evidence type="ECO:0000313" key="2">
    <source>
        <dbReference type="Proteomes" id="UP000658305"/>
    </source>
</evidence>
<evidence type="ECO:0000313" key="1">
    <source>
        <dbReference type="EMBL" id="GHC12524.1"/>
    </source>
</evidence>
<organism evidence="1 2">
    <name type="scientific">Gemmobacter nanjingensis</name>
    <dbReference type="NCBI Taxonomy" id="488454"/>
    <lineage>
        <taxon>Bacteria</taxon>
        <taxon>Pseudomonadati</taxon>
        <taxon>Pseudomonadota</taxon>
        <taxon>Alphaproteobacteria</taxon>
        <taxon>Rhodobacterales</taxon>
        <taxon>Paracoccaceae</taxon>
        <taxon>Gemmobacter</taxon>
    </lineage>
</organism>
<dbReference type="EMBL" id="BMYI01000001">
    <property type="protein sequence ID" value="GHC12524.1"/>
    <property type="molecule type" value="Genomic_DNA"/>
</dbReference>
<sequence>MAEINRIHVIVELVDGKEVKAEFGPGHQIEVSREVIPNGEVDGYKTYVAGNVAVTIHG</sequence>
<reference evidence="2" key="1">
    <citation type="journal article" date="2019" name="Int. J. Syst. Evol. Microbiol.">
        <title>The Global Catalogue of Microorganisms (GCM) 10K type strain sequencing project: providing services to taxonomists for standard genome sequencing and annotation.</title>
        <authorList>
            <consortium name="The Broad Institute Genomics Platform"/>
            <consortium name="The Broad Institute Genome Sequencing Center for Infectious Disease"/>
            <person name="Wu L."/>
            <person name="Ma J."/>
        </authorList>
    </citation>
    <scope>NUCLEOTIDE SEQUENCE [LARGE SCALE GENOMIC DNA]</scope>
    <source>
        <strain evidence="2">KCTC 23298</strain>
    </source>
</reference>
<protein>
    <submittedName>
        <fullName evidence="1">Uncharacterized protein</fullName>
    </submittedName>
</protein>
<dbReference type="RefSeq" id="WP_189380190.1">
    <property type="nucleotide sequence ID" value="NZ_BMYI01000001.1"/>
</dbReference>
<accession>A0ABQ3F845</accession>
<proteinExistence type="predicted"/>
<comment type="caution">
    <text evidence="1">The sequence shown here is derived from an EMBL/GenBank/DDBJ whole genome shotgun (WGS) entry which is preliminary data.</text>
</comment>
<dbReference type="Proteomes" id="UP000658305">
    <property type="component" value="Unassembled WGS sequence"/>
</dbReference>
<keyword evidence="2" id="KW-1185">Reference proteome</keyword>
<name>A0ABQ3F845_9RHOB</name>
<gene>
    <name evidence="1" type="ORF">GCM10007291_07230</name>
</gene>